<dbReference type="GO" id="GO:0019843">
    <property type="term" value="F:rRNA binding"/>
    <property type="evidence" value="ECO:0007669"/>
    <property type="project" value="UniProtKB-UniRule"/>
</dbReference>
<dbReference type="InterPro" id="IPR001196">
    <property type="entry name" value="Ribosomal_uL15_CS"/>
</dbReference>
<dbReference type="Proteomes" id="UP000003706">
    <property type="component" value="Unassembled WGS sequence"/>
</dbReference>
<feature type="domain" description="Large ribosomal subunit protein uL15/eL18" evidence="8">
    <location>
        <begin position="76"/>
        <end position="145"/>
    </location>
</feature>
<name>H1KXW4_9EURY</name>
<dbReference type="InterPro" id="IPR027386">
    <property type="entry name" value="Rbsml_uL15_N"/>
</dbReference>
<keyword evidence="5" id="KW-0699">rRNA-binding</keyword>
<keyword evidence="5" id="KW-0694">RNA-binding</keyword>
<evidence type="ECO:0000256" key="5">
    <source>
        <dbReference type="HAMAP-Rule" id="MF_01341"/>
    </source>
</evidence>
<dbReference type="STRING" id="647171.MetfoDRAFT_0637"/>
<gene>
    <name evidence="5" type="primary">rpl15</name>
    <name evidence="9" type="ORF">MetfoDRAFT_0637</name>
</gene>
<feature type="region of interest" description="Disordered" evidence="7">
    <location>
        <begin position="1"/>
        <end position="43"/>
    </location>
</feature>
<reference evidence="9 10" key="1">
    <citation type="submission" date="2011-09" db="EMBL/GenBank/DDBJ databases">
        <title>The draft genome of Methanotorris formicicus Mc-S-70.</title>
        <authorList>
            <consortium name="US DOE Joint Genome Institute (JGI-PGF)"/>
            <person name="Lucas S."/>
            <person name="Han J."/>
            <person name="Lapidus A."/>
            <person name="Cheng J.-F."/>
            <person name="Goodwin L."/>
            <person name="Pitluck S."/>
            <person name="Peters L."/>
            <person name="Land M.L."/>
            <person name="Hauser L."/>
            <person name="Sieprawska-Lupa M."/>
            <person name="Takai K."/>
            <person name="Miyazaki J."/>
            <person name="Whitman W."/>
            <person name="Woyke T.J."/>
        </authorList>
    </citation>
    <scope>NUCLEOTIDE SEQUENCE [LARGE SCALE GENOMIC DNA]</scope>
    <source>
        <strain evidence="9 10">Mc-S-70</strain>
    </source>
</reference>
<dbReference type="FunFam" id="3.100.10.10:FF:000021">
    <property type="entry name" value="50S ribosomal protein L15"/>
    <property type="match status" value="1"/>
</dbReference>
<comment type="caution">
    <text evidence="9">The sequence shown here is derived from an EMBL/GenBank/DDBJ whole genome shotgun (WGS) entry which is preliminary data.</text>
</comment>
<dbReference type="GO" id="GO:0003735">
    <property type="term" value="F:structural constituent of ribosome"/>
    <property type="evidence" value="ECO:0007669"/>
    <property type="project" value="InterPro"/>
</dbReference>
<evidence type="ECO:0000256" key="1">
    <source>
        <dbReference type="ARBA" id="ARBA00007320"/>
    </source>
</evidence>
<evidence type="ECO:0000256" key="2">
    <source>
        <dbReference type="ARBA" id="ARBA00022980"/>
    </source>
</evidence>
<proteinExistence type="inferred from homology"/>
<evidence type="ECO:0000256" key="6">
    <source>
        <dbReference type="RuleBase" id="RU003888"/>
    </source>
</evidence>
<accession>H1KXW4</accession>
<dbReference type="PANTHER" id="PTHR11721:SF3">
    <property type="entry name" value="LARGE RIBOSOMAL SUBUNIT PROTEIN UL15"/>
    <property type="match status" value="1"/>
</dbReference>
<dbReference type="GO" id="GO:0022625">
    <property type="term" value="C:cytosolic large ribosomal subunit"/>
    <property type="evidence" value="ECO:0007669"/>
    <property type="project" value="TreeGrafter"/>
</dbReference>
<comment type="similarity">
    <text evidence="1 5 6">Belongs to the universal ribosomal protein uL15 family.</text>
</comment>
<dbReference type="PROSITE" id="PS00475">
    <property type="entry name" value="RIBOSOMAL_L15"/>
    <property type="match status" value="1"/>
</dbReference>
<dbReference type="GO" id="GO:0006412">
    <property type="term" value="P:translation"/>
    <property type="evidence" value="ECO:0007669"/>
    <property type="project" value="UniProtKB-UniRule"/>
</dbReference>
<evidence type="ECO:0000256" key="4">
    <source>
        <dbReference type="ARBA" id="ARBA00035200"/>
    </source>
</evidence>
<comment type="function">
    <text evidence="5">Binds to the 23S rRNA.</text>
</comment>
<dbReference type="EMBL" id="AGJL01000012">
    <property type="protein sequence ID" value="EHP87748.1"/>
    <property type="molecule type" value="Genomic_DNA"/>
</dbReference>
<protein>
    <recommendedName>
        <fullName evidence="4 5">Large ribosomal subunit protein uL15</fullName>
    </recommendedName>
</protein>
<feature type="compositionally biased region" description="Basic residues" evidence="7">
    <location>
        <begin position="7"/>
        <end position="17"/>
    </location>
</feature>
<dbReference type="InterPro" id="IPR021131">
    <property type="entry name" value="Ribosomal_uL15/eL18"/>
</dbReference>
<keyword evidence="3 5" id="KW-0687">Ribonucleoprotein</keyword>
<keyword evidence="10" id="KW-1185">Reference proteome</keyword>
<sequence length="147" mass="16295">MGDGMIRKKKKVKKIRGSRTCGYGSHKKHRGSGSRGGKGRAGGLDHKWSYVIKYEPGRYGKYGFKRHPSLIKDLETINVGELEELVLKNKDKFEVEDGKIVVDITELGFEKVLGKGKISTPMIIKAVEFSESAKEKIESAGGEVVEL</sequence>
<dbReference type="InterPro" id="IPR030878">
    <property type="entry name" value="Ribosomal_uL15"/>
</dbReference>
<dbReference type="AlphaFoldDB" id="H1KXW4"/>
<dbReference type="PATRIC" id="fig|647171.4.peg.629"/>
<dbReference type="Gene3D" id="4.10.990.10">
    <property type="match status" value="1"/>
</dbReference>
<feature type="compositionally biased region" description="Gly residues" evidence="7">
    <location>
        <begin position="33"/>
        <end position="42"/>
    </location>
</feature>
<dbReference type="HAMAP" id="MF_01341">
    <property type="entry name" value="Ribosomal_uL15"/>
    <property type="match status" value="1"/>
</dbReference>
<evidence type="ECO:0000259" key="8">
    <source>
        <dbReference type="Pfam" id="PF00828"/>
    </source>
</evidence>
<dbReference type="SUPFAM" id="SSF52080">
    <property type="entry name" value="Ribosomal proteins L15p and L18e"/>
    <property type="match status" value="1"/>
</dbReference>
<dbReference type="PANTHER" id="PTHR11721">
    <property type="entry name" value="60S RIBOSOMAL PROTEIN L27A"/>
    <property type="match status" value="1"/>
</dbReference>
<evidence type="ECO:0000313" key="9">
    <source>
        <dbReference type="EMBL" id="EHP87748.1"/>
    </source>
</evidence>
<evidence type="ECO:0000256" key="7">
    <source>
        <dbReference type="SAM" id="MobiDB-lite"/>
    </source>
</evidence>
<evidence type="ECO:0000313" key="10">
    <source>
        <dbReference type="Proteomes" id="UP000003706"/>
    </source>
</evidence>
<organism evidence="9 10">
    <name type="scientific">Methanotorris formicicus Mc-S-70</name>
    <dbReference type="NCBI Taxonomy" id="647171"/>
    <lineage>
        <taxon>Archaea</taxon>
        <taxon>Methanobacteriati</taxon>
        <taxon>Methanobacteriota</taxon>
        <taxon>Methanomada group</taxon>
        <taxon>Methanococci</taxon>
        <taxon>Methanococcales</taxon>
        <taxon>Methanocaldococcaceae</taxon>
        <taxon>Methanotorris</taxon>
    </lineage>
</organism>
<keyword evidence="2 5" id="KW-0689">Ribosomal protein</keyword>
<evidence type="ECO:0000256" key="3">
    <source>
        <dbReference type="ARBA" id="ARBA00023274"/>
    </source>
</evidence>
<dbReference type="InterPro" id="IPR036227">
    <property type="entry name" value="Ribosomal_uL15/eL18_sf"/>
</dbReference>
<comment type="subunit">
    <text evidence="5">Part of the 50S ribosomal subunit.</text>
</comment>
<dbReference type="Pfam" id="PF00828">
    <property type="entry name" value="Ribosomal_L27A"/>
    <property type="match status" value="1"/>
</dbReference>
<dbReference type="Gene3D" id="3.100.10.10">
    <property type="match status" value="1"/>
</dbReference>